<comment type="caution">
    <text evidence="2">The sequence shown here is derived from an EMBL/GenBank/DDBJ whole genome shotgun (WGS) entry which is preliminary data.</text>
</comment>
<feature type="compositionally biased region" description="Basic and acidic residues" evidence="1">
    <location>
        <begin position="76"/>
        <end position="95"/>
    </location>
</feature>
<dbReference type="OrthoDB" id="5096500at2759"/>
<protein>
    <submittedName>
        <fullName evidence="2">Uncharacterized protein</fullName>
    </submittedName>
</protein>
<proteinExistence type="predicted"/>
<dbReference type="EMBL" id="MTQA01000139">
    <property type="protein sequence ID" value="PNP76783.1"/>
    <property type="molecule type" value="Genomic_DNA"/>
</dbReference>
<evidence type="ECO:0000313" key="2">
    <source>
        <dbReference type="EMBL" id="PNP76783.1"/>
    </source>
</evidence>
<evidence type="ECO:0000313" key="3">
    <source>
        <dbReference type="Proteomes" id="UP000236664"/>
    </source>
</evidence>
<name>A0A2K0W3C6_GIBNY</name>
<sequence>MESSDCKRCTESPSSVGRVDDELSEIFQLDEVWETAWEEPIGDENGMVLVDAKKYAAFLRWQAGSLEGKSTNTPLEPKRECTDVSEKEENTDPNRLENQGSNMQSSQHDAKDRPLSPTGDSASDDEAQAWCEGFERKMDRMGIRHQFRHILKPLEMSQLMDNDVRLFELAKKKDDEERQKSSHNCRN</sequence>
<feature type="compositionally biased region" description="Polar residues" evidence="1">
    <location>
        <begin position="96"/>
        <end position="107"/>
    </location>
</feature>
<keyword evidence="3" id="KW-1185">Reference proteome</keyword>
<reference evidence="2 3" key="1">
    <citation type="submission" date="2017-06" db="EMBL/GenBank/DDBJ databases">
        <title>Genome of Fusarium nygamai isolate CS10214.</title>
        <authorList>
            <person name="Gardiner D.M."/>
            <person name="Obanor F."/>
            <person name="Kazan K."/>
        </authorList>
    </citation>
    <scope>NUCLEOTIDE SEQUENCE [LARGE SCALE GENOMIC DNA]</scope>
    <source>
        <strain evidence="2 3">CS10214</strain>
    </source>
</reference>
<dbReference type="Proteomes" id="UP000236664">
    <property type="component" value="Unassembled WGS sequence"/>
</dbReference>
<dbReference type="AlphaFoldDB" id="A0A2K0W3C6"/>
<accession>A0A2K0W3C6</accession>
<gene>
    <name evidence="2" type="ORF">FNYG_09887</name>
</gene>
<organism evidence="2 3">
    <name type="scientific">Gibberella nygamai</name>
    <name type="common">Bean root rot disease fungus</name>
    <name type="synonym">Fusarium nygamai</name>
    <dbReference type="NCBI Taxonomy" id="42673"/>
    <lineage>
        <taxon>Eukaryota</taxon>
        <taxon>Fungi</taxon>
        <taxon>Dikarya</taxon>
        <taxon>Ascomycota</taxon>
        <taxon>Pezizomycotina</taxon>
        <taxon>Sordariomycetes</taxon>
        <taxon>Hypocreomycetidae</taxon>
        <taxon>Hypocreales</taxon>
        <taxon>Nectriaceae</taxon>
        <taxon>Fusarium</taxon>
        <taxon>Fusarium fujikuroi species complex</taxon>
    </lineage>
</organism>
<evidence type="ECO:0000256" key="1">
    <source>
        <dbReference type="SAM" id="MobiDB-lite"/>
    </source>
</evidence>
<feature type="region of interest" description="Disordered" evidence="1">
    <location>
        <begin position="66"/>
        <end position="126"/>
    </location>
</feature>